<feature type="region of interest" description="Disordered" evidence="1">
    <location>
        <begin position="99"/>
        <end position="125"/>
    </location>
</feature>
<dbReference type="PANTHER" id="PTHR36102">
    <property type="entry name" value="CHROMOSOME 10, WHOLE GENOME SHOTGUN SEQUENCE"/>
    <property type="match status" value="1"/>
</dbReference>
<keyword evidence="4" id="KW-1185">Reference proteome</keyword>
<dbReference type="EMBL" id="JBAWTH010000047">
    <property type="protein sequence ID" value="KAL2282707.1"/>
    <property type="molecule type" value="Genomic_DNA"/>
</dbReference>
<feature type="compositionally biased region" description="Polar residues" evidence="1">
    <location>
        <begin position="562"/>
        <end position="581"/>
    </location>
</feature>
<dbReference type="PANTHER" id="PTHR36102:SF1">
    <property type="entry name" value="YDR124W-LIKE HELICAL BUNDLE DOMAIN-CONTAINING PROTEIN"/>
    <property type="match status" value="1"/>
</dbReference>
<comment type="caution">
    <text evidence="3">The sequence shown here is derived from an EMBL/GenBank/DDBJ whole genome shotgun (WGS) entry which is preliminary data.</text>
</comment>
<proteinExistence type="predicted"/>
<gene>
    <name evidence="3" type="ORF">FJTKL_10345</name>
</gene>
<dbReference type="EMBL" id="JBAWTH010000047">
    <property type="protein sequence ID" value="KAL2282708.1"/>
    <property type="molecule type" value="Genomic_DNA"/>
</dbReference>
<dbReference type="InterPro" id="IPR047092">
    <property type="entry name" value="AFUB_07903/YDR124W-like_hel"/>
</dbReference>
<dbReference type="EMBL" id="JBAWTH010000047">
    <property type="protein sequence ID" value="KAL2282705.1"/>
    <property type="molecule type" value="Genomic_DNA"/>
</dbReference>
<feature type="compositionally biased region" description="Polar residues" evidence="1">
    <location>
        <begin position="444"/>
        <end position="453"/>
    </location>
</feature>
<accession>A0ABR4EJT0</accession>
<dbReference type="Pfam" id="PF11001">
    <property type="entry name" value="AFUB_07903_YDR124W_hel"/>
    <property type="match status" value="1"/>
</dbReference>
<evidence type="ECO:0000259" key="2">
    <source>
        <dbReference type="Pfam" id="PF11001"/>
    </source>
</evidence>
<feature type="compositionally biased region" description="Acidic residues" evidence="1">
    <location>
        <begin position="356"/>
        <end position="372"/>
    </location>
</feature>
<protein>
    <recommendedName>
        <fullName evidence="2">Subtelomeric hrmA-associated cluster protein AFUB-079030/YDR124W-like helical bundle domain-containing protein</fullName>
    </recommendedName>
</protein>
<organism evidence="3 4">
    <name type="scientific">Diaporthe vaccinii</name>
    <dbReference type="NCBI Taxonomy" id="105482"/>
    <lineage>
        <taxon>Eukaryota</taxon>
        <taxon>Fungi</taxon>
        <taxon>Dikarya</taxon>
        <taxon>Ascomycota</taxon>
        <taxon>Pezizomycotina</taxon>
        <taxon>Sordariomycetes</taxon>
        <taxon>Sordariomycetidae</taxon>
        <taxon>Diaporthales</taxon>
        <taxon>Diaporthaceae</taxon>
        <taxon>Diaporthe</taxon>
        <taxon>Diaporthe eres species complex</taxon>
    </lineage>
</organism>
<evidence type="ECO:0000313" key="4">
    <source>
        <dbReference type="Proteomes" id="UP001600888"/>
    </source>
</evidence>
<evidence type="ECO:0000313" key="3">
    <source>
        <dbReference type="EMBL" id="KAL2282706.1"/>
    </source>
</evidence>
<reference evidence="3 4" key="1">
    <citation type="submission" date="2024-03" db="EMBL/GenBank/DDBJ databases">
        <title>A high-quality draft genome sequence of Diaporthe vaccinii, a causative agent of upright dieback and viscid rot disease in cranberry plants.</title>
        <authorList>
            <person name="Sarrasin M."/>
            <person name="Lang B.F."/>
            <person name="Burger G."/>
        </authorList>
    </citation>
    <scope>NUCLEOTIDE SEQUENCE [LARGE SCALE GENOMIC DNA]</scope>
    <source>
        <strain evidence="3 4">IS7</strain>
    </source>
</reference>
<feature type="compositionally biased region" description="Polar residues" evidence="1">
    <location>
        <begin position="494"/>
        <end position="524"/>
    </location>
</feature>
<dbReference type="EMBL" id="JBAWTH010000047">
    <property type="protein sequence ID" value="KAL2282706.1"/>
    <property type="molecule type" value="Genomic_DNA"/>
</dbReference>
<dbReference type="InterPro" id="IPR021264">
    <property type="entry name" value="AFUB_079030/YDR124W-like"/>
</dbReference>
<feature type="region of interest" description="Disordered" evidence="1">
    <location>
        <begin position="352"/>
        <end position="530"/>
    </location>
</feature>
<name>A0ABR4EJT0_9PEZI</name>
<feature type="region of interest" description="Disordered" evidence="1">
    <location>
        <begin position="545"/>
        <end position="626"/>
    </location>
</feature>
<evidence type="ECO:0000256" key="1">
    <source>
        <dbReference type="SAM" id="MobiDB-lite"/>
    </source>
</evidence>
<feature type="domain" description="Subtelomeric hrmA-associated cluster protein AFUB-079030/YDR124W-like helical bundle" evidence="2">
    <location>
        <begin position="181"/>
        <end position="327"/>
    </location>
</feature>
<dbReference type="EMBL" id="JBAWTH010000047">
    <property type="protein sequence ID" value="KAL2282710.1"/>
    <property type="molecule type" value="Genomic_DNA"/>
</dbReference>
<feature type="compositionally biased region" description="Polar residues" evidence="1">
    <location>
        <begin position="423"/>
        <end position="437"/>
    </location>
</feature>
<sequence>MVQPSHPSSRLWHPADRMPARIPNDPIYEHRVPMDICTMLDEYCNIPLKHFIMAGIRDDGQLVRFTGPKEAATSEVLSKYIDLDGYQKWYTTGRVMPTPSPSYEESYPPHGDPARPHMSSAYGGRRQYDRRRAQGLLGYDDETCYRTRKRQRGGLSGRRDVTLEDDLPAVQVVLSKKGIRVGNKEEVWKFCDQRFKNIQQTACKLIAKAWVKLIAPKKQSNHPYTGADAKAPDWWPKPWGTSRDEKVRHKEPDHLYKPERVYLLNHILHMITEPNHLQHKDIQKHGLNVSKLEEATFEALGSFFGDVENPNNAKKKPYLREIFKVARYEERYKNGEIDAEYEAMVMADDKVPDNYQSDDEEDDVPKDDDDADQNPASATDPTPKSADHALLVAPSSEPSPAGNLQGGPFLGDLPVRGGHQYHHQSSMMQPDLSSGQPNFVEGSSMGNQSTIQQAAGMPLQENFPDPHASSRRPSLYASPSEYGSATASGLYPSWQATNPPTTPSMYSSFDNQQQQAHQSGSYVHQQPVPLAQTPQYVEAASFDNMQRGSYDTGPASIYRTASVPQGSVHSHPTQSFPNYLPQQHDPRSLSGPSLKIESLGRGQLHDEGGSSFEYAGNKNHNKRWNT</sequence>
<dbReference type="Proteomes" id="UP001600888">
    <property type="component" value="Unassembled WGS sequence"/>
</dbReference>